<evidence type="ECO:0000256" key="1">
    <source>
        <dbReference type="ARBA" id="ARBA00038476"/>
    </source>
</evidence>
<keyword evidence="3" id="KW-1185">Reference proteome</keyword>
<dbReference type="InterPro" id="IPR029069">
    <property type="entry name" value="HotDog_dom_sf"/>
</dbReference>
<evidence type="ECO:0008006" key="4">
    <source>
        <dbReference type="Google" id="ProtNLM"/>
    </source>
</evidence>
<dbReference type="FunCoup" id="A0A0D1X8T1">
    <property type="interactions" value="28"/>
</dbReference>
<dbReference type="EMBL" id="KN847687">
    <property type="protein sequence ID" value="KIV98435.1"/>
    <property type="molecule type" value="Genomic_DNA"/>
</dbReference>
<dbReference type="InParanoid" id="A0A0D1X8T1"/>
<comment type="similarity">
    <text evidence="1">Belongs to the lcsJ thioesterase family.</text>
</comment>
<dbReference type="GeneID" id="27317718"/>
<organism evidence="2 3">
    <name type="scientific">Verruconis gallopava</name>
    <dbReference type="NCBI Taxonomy" id="253628"/>
    <lineage>
        <taxon>Eukaryota</taxon>
        <taxon>Fungi</taxon>
        <taxon>Dikarya</taxon>
        <taxon>Ascomycota</taxon>
        <taxon>Pezizomycotina</taxon>
        <taxon>Dothideomycetes</taxon>
        <taxon>Pleosporomycetidae</taxon>
        <taxon>Venturiales</taxon>
        <taxon>Sympoventuriaceae</taxon>
        <taxon>Verruconis</taxon>
    </lineage>
</organism>
<proteinExistence type="inferred from homology"/>
<accession>A0A0D1X8T1</accession>
<name>A0A0D1X8T1_9PEZI</name>
<dbReference type="PANTHER" id="PTHR12475:SF4">
    <property type="entry name" value="PROTEIN THEM6"/>
    <property type="match status" value="1"/>
</dbReference>
<dbReference type="VEuPathDB" id="FungiDB:PV09_09745"/>
<dbReference type="RefSeq" id="XP_016208305.1">
    <property type="nucleotide sequence ID" value="XM_016363864.1"/>
</dbReference>
<reference evidence="2 3" key="1">
    <citation type="submission" date="2015-01" db="EMBL/GenBank/DDBJ databases">
        <title>The Genome Sequence of Ochroconis gallopava CBS43764.</title>
        <authorList>
            <consortium name="The Broad Institute Genomics Platform"/>
            <person name="Cuomo C."/>
            <person name="de Hoog S."/>
            <person name="Gorbushina A."/>
            <person name="Stielow B."/>
            <person name="Teixiera M."/>
            <person name="Abouelleil A."/>
            <person name="Chapman S.B."/>
            <person name="Priest M."/>
            <person name="Young S.K."/>
            <person name="Wortman J."/>
            <person name="Nusbaum C."/>
            <person name="Birren B."/>
        </authorList>
    </citation>
    <scope>NUCLEOTIDE SEQUENCE [LARGE SCALE GENOMIC DNA]</scope>
    <source>
        <strain evidence="2 3">CBS 43764</strain>
    </source>
</reference>
<dbReference type="PANTHER" id="PTHR12475">
    <property type="match status" value="1"/>
</dbReference>
<dbReference type="InterPro" id="IPR051490">
    <property type="entry name" value="THEM6_lcsJ_thioesterase"/>
</dbReference>
<dbReference type="SUPFAM" id="SSF54637">
    <property type="entry name" value="Thioesterase/thiol ester dehydrase-isomerase"/>
    <property type="match status" value="1"/>
</dbReference>
<dbReference type="AlphaFoldDB" id="A0A0D1X8T1"/>
<protein>
    <recommendedName>
        <fullName evidence="4">Capsule polysaccharide biosynthesis protein</fullName>
    </recommendedName>
</protein>
<sequence>MSALRKLPRISLLFSLVSLFIASMCKESIRERMIRALGIHVPGGTWRLLAIILAVINVKNLPLVWHYRLFRPLIYHLFLQRIELKPEDLFKPVVHMTHTPMTEMDYNFHKSNSTYFTDLDISRTHLATAILRKGIRGIKGEEGETFSLRNTPRAAGHKIREPTSAFNTNPKQCSAMGARVMTEEDWYQKVTQPGPLFVALGAVTCHFHKEIRPYKKYEVWTRLLTWDRKWLYIVSHFVERGAFKPRGYRLQPGWKASQKIEHLTEDDKAKLRNKIFASSIAKYVVKKGRLTIPPELVLERSQMLPVRPEGTPILGGWTPSTSSNTTPESIGTLSPDLERSITFNNIAHGGFAGSRQAILEQTLFPNINDMSNADCGWTWEIMQKERLKGLSLAEAFDSLDNLKDTFDLNAEEAIGRYSDLIFNF</sequence>
<gene>
    <name evidence="2" type="ORF">PV09_09745</name>
</gene>
<dbReference type="OrthoDB" id="265761at2759"/>
<dbReference type="Proteomes" id="UP000053259">
    <property type="component" value="Unassembled WGS sequence"/>
</dbReference>
<evidence type="ECO:0000313" key="3">
    <source>
        <dbReference type="Proteomes" id="UP000053259"/>
    </source>
</evidence>
<evidence type="ECO:0000313" key="2">
    <source>
        <dbReference type="EMBL" id="KIV98435.1"/>
    </source>
</evidence>